<feature type="chain" id="PRO_5012786724" evidence="2">
    <location>
        <begin position="25"/>
        <end position="172"/>
    </location>
</feature>
<organism evidence="3 4">
    <name type="scientific">Sphingomonas guangdongensis</name>
    <dbReference type="NCBI Taxonomy" id="1141890"/>
    <lineage>
        <taxon>Bacteria</taxon>
        <taxon>Pseudomonadati</taxon>
        <taxon>Pseudomonadota</taxon>
        <taxon>Alphaproteobacteria</taxon>
        <taxon>Sphingomonadales</taxon>
        <taxon>Sphingomonadaceae</taxon>
        <taxon>Sphingomonas</taxon>
    </lineage>
</organism>
<protein>
    <submittedName>
        <fullName evidence="3">Uncharacterized protein</fullName>
    </submittedName>
</protein>
<feature type="region of interest" description="Disordered" evidence="1">
    <location>
        <begin position="23"/>
        <end position="43"/>
    </location>
</feature>
<evidence type="ECO:0000313" key="3">
    <source>
        <dbReference type="EMBL" id="SOB87495.1"/>
    </source>
</evidence>
<evidence type="ECO:0000256" key="2">
    <source>
        <dbReference type="SAM" id="SignalP"/>
    </source>
</evidence>
<dbReference type="AlphaFoldDB" id="A0A285R014"/>
<feature type="signal peptide" evidence="2">
    <location>
        <begin position="1"/>
        <end position="24"/>
    </location>
</feature>
<dbReference type="RefSeq" id="WP_097064492.1">
    <property type="nucleotide sequence ID" value="NZ_OBMI01000003.1"/>
</dbReference>
<evidence type="ECO:0000313" key="4">
    <source>
        <dbReference type="Proteomes" id="UP000219494"/>
    </source>
</evidence>
<reference evidence="3 4" key="1">
    <citation type="submission" date="2017-07" db="EMBL/GenBank/DDBJ databases">
        <authorList>
            <person name="Sun Z.S."/>
            <person name="Albrecht U."/>
            <person name="Echele G."/>
            <person name="Lee C.C."/>
        </authorList>
    </citation>
    <scope>NUCLEOTIDE SEQUENCE [LARGE SCALE GENOMIC DNA]</scope>
    <source>
        <strain evidence="3 4">CGMCC 1.12672</strain>
    </source>
</reference>
<sequence length="172" mass="17534">MMVKRVGSALAVLAMVGLAAPAAADDRKPRRHHHRGDRDRGNKVSAGGIAIGALLIGGVLALAGGKIEDVEVADIDDEPAEVPAAIPVPTPFSEEEATDACAQAAESSGGALARVVRIGEVTQVDAAGEGWIVKGNVSLRDGYRAGLPVTTRGFRCTIAGTGVPSVRFDATS</sequence>
<dbReference type="EMBL" id="OBMI01000003">
    <property type="protein sequence ID" value="SOB87495.1"/>
    <property type="molecule type" value="Genomic_DNA"/>
</dbReference>
<keyword evidence="2" id="KW-0732">Signal</keyword>
<evidence type="ECO:0000256" key="1">
    <source>
        <dbReference type="SAM" id="MobiDB-lite"/>
    </source>
</evidence>
<accession>A0A285R014</accession>
<keyword evidence="4" id="KW-1185">Reference proteome</keyword>
<dbReference type="Proteomes" id="UP000219494">
    <property type="component" value="Unassembled WGS sequence"/>
</dbReference>
<proteinExistence type="predicted"/>
<name>A0A285R014_9SPHN</name>
<gene>
    <name evidence="3" type="ORF">SAMN06297144_2627</name>
</gene>